<feature type="region of interest" description="Disordered" evidence="2">
    <location>
        <begin position="187"/>
        <end position="221"/>
    </location>
</feature>
<dbReference type="EMBL" id="LUFC02000272">
    <property type="protein sequence ID" value="KAF4499273.1"/>
    <property type="molecule type" value="Genomic_DNA"/>
</dbReference>
<dbReference type="AlphaFoldDB" id="A0A9P5BD95"/>
<keyword evidence="4" id="KW-1185">Reference proteome</keyword>
<reference evidence="3" key="1">
    <citation type="submission" date="2020-01" db="EMBL/GenBank/DDBJ databases">
        <title>Identification and distribution of gene clusters putatively required for synthesis of sphingolipid metabolism inhibitors in phylogenetically diverse species of the filamentous fungus Fusarium.</title>
        <authorList>
            <person name="Kim H.-S."/>
            <person name="Busman M."/>
            <person name="Brown D.W."/>
            <person name="Divon H."/>
            <person name="Uhlig S."/>
            <person name="Proctor R.H."/>
        </authorList>
    </citation>
    <scope>NUCLEOTIDE SEQUENCE</scope>
    <source>
        <strain evidence="3">NRRL 31653</strain>
    </source>
</reference>
<gene>
    <name evidence="3" type="ORF">FAGAP_4564</name>
</gene>
<dbReference type="OrthoDB" id="5102578at2759"/>
<comment type="caution">
    <text evidence="3">The sequence shown here is derived from an EMBL/GenBank/DDBJ whole genome shotgun (WGS) entry which is preliminary data.</text>
</comment>
<evidence type="ECO:0000313" key="4">
    <source>
        <dbReference type="Proteomes" id="UP000737391"/>
    </source>
</evidence>
<dbReference type="Proteomes" id="UP000737391">
    <property type="component" value="Unassembled WGS sequence"/>
</dbReference>
<organism evidence="3 4">
    <name type="scientific">Fusarium agapanthi</name>
    <dbReference type="NCBI Taxonomy" id="1803897"/>
    <lineage>
        <taxon>Eukaryota</taxon>
        <taxon>Fungi</taxon>
        <taxon>Dikarya</taxon>
        <taxon>Ascomycota</taxon>
        <taxon>Pezizomycotina</taxon>
        <taxon>Sordariomycetes</taxon>
        <taxon>Hypocreomycetidae</taxon>
        <taxon>Hypocreales</taxon>
        <taxon>Nectriaceae</taxon>
        <taxon>Fusarium</taxon>
        <taxon>Fusarium fujikuroi species complex</taxon>
    </lineage>
</organism>
<evidence type="ECO:0000256" key="1">
    <source>
        <dbReference type="SAM" id="Coils"/>
    </source>
</evidence>
<name>A0A9P5BD95_9HYPO</name>
<accession>A0A9P5BD95</accession>
<feature type="coiled-coil region" evidence="1">
    <location>
        <begin position="227"/>
        <end position="305"/>
    </location>
</feature>
<proteinExistence type="predicted"/>
<feature type="compositionally biased region" description="Polar residues" evidence="2">
    <location>
        <begin position="190"/>
        <end position="221"/>
    </location>
</feature>
<feature type="region of interest" description="Disordered" evidence="2">
    <location>
        <begin position="356"/>
        <end position="379"/>
    </location>
</feature>
<keyword evidence="1" id="KW-0175">Coiled coil</keyword>
<protein>
    <submittedName>
        <fullName evidence="3">Uncharacterized protein</fullName>
    </submittedName>
</protein>
<sequence length="379" mass="42803">MVSYSSAGGVGYVLPYSFPDEKQRCEDPDQRRDQIARVRAAFHDAKSAMSRQAIAEIFEYLEQGEWIHDARLASGHPAYARFMGKGKYSKSLYYPQLFILQAIFIPDPKGRDILESVDNLYAEVSKHWGMQATPGVPFFPRLDDPERELQLLLGNYPMLSKKTRRYTAPIQPSPATPAVADESPGLARQTAASPIGQGSITAATPGPSTSHSRVAITNPSSSMSPYLASINMRFLENEQRIADLERKLKEKEQELKDKDFQMNNLGYKQRYDQAQQQLLETQRELRDTQQQLREAQMILSKHEEKDKQVHHHLLLSQSFSNQALEAAHKIQSLLTLGQQQSNQPLNLLNDPIEEFNATTESPGLAVHSGQRANKRARED</sequence>
<evidence type="ECO:0000313" key="3">
    <source>
        <dbReference type="EMBL" id="KAF4499273.1"/>
    </source>
</evidence>
<evidence type="ECO:0000256" key="2">
    <source>
        <dbReference type="SAM" id="MobiDB-lite"/>
    </source>
</evidence>